<feature type="region of interest" description="Disordered" evidence="1">
    <location>
        <begin position="361"/>
        <end position="398"/>
    </location>
</feature>
<feature type="compositionally biased region" description="Basic and acidic residues" evidence="1">
    <location>
        <begin position="439"/>
        <end position="462"/>
    </location>
</feature>
<protein>
    <submittedName>
        <fullName evidence="2">Uncharacterized protein</fullName>
    </submittedName>
</protein>
<comment type="caution">
    <text evidence="2">The sequence shown here is derived from an EMBL/GenBank/DDBJ whole genome shotgun (WGS) entry which is preliminary data.</text>
</comment>
<evidence type="ECO:0000256" key="1">
    <source>
        <dbReference type="SAM" id="MobiDB-lite"/>
    </source>
</evidence>
<gene>
    <name evidence="2" type="ORF">R5R35_001930</name>
</gene>
<feature type="compositionally biased region" description="Basic and acidic residues" evidence="1">
    <location>
        <begin position="419"/>
        <end position="430"/>
    </location>
</feature>
<dbReference type="EMBL" id="JAZDUA010000022">
    <property type="protein sequence ID" value="KAK7872590.1"/>
    <property type="molecule type" value="Genomic_DNA"/>
</dbReference>
<name>A0AAN9VW59_9ORTH</name>
<feature type="region of interest" description="Disordered" evidence="1">
    <location>
        <begin position="76"/>
        <end position="103"/>
    </location>
</feature>
<evidence type="ECO:0000313" key="2">
    <source>
        <dbReference type="EMBL" id="KAK7872590.1"/>
    </source>
</evidence>
<accession>A0AAN9VW59</accession>
<feature type="compositionally biased region" description="Basic and acidic residues" evidence="1">
    <location>
        <begin position="82"/>
        <end position="103"/>
    </location>
</feature>
<reference evidence="2 3" key="1">
    <citation type="submission" date="2024-03" db="EMBL/GenBank/DDBJ databases">
        <title>The genome assembly and annotation of the cricket Gryllus longicercus Weissman &amp; Gray.</title>
        <authorList>
            <person name="Szrajer S."/>
            <person name="Gray D."/>
            <person name="Ylla G."/>
        </authorList>
    </citation>
    <scope>NUCLEOTIDE SEQUENCE [LARGE SCALE GENOMIC DNA]</scope>
    <source>
        <strain evidence="2">DAG 2021-001</strain>
        <tissue evidence="2">Whole body minus gut</tissue>
    </source>
</reference>
<feature type="region of interest" description="Disordered" evidence="1">
    <location>
        <begin position="419"/>
        <end position="478"/>
    </location>
</feature>
<evidence type="ECO:0000313" key="3">
    <source>
        <dbReference type="Proteomes" id="UP001378592"/>
    </source>
</evidence>
<feature type="compositionally biased region" description="Basic and acidic residues" evidence="1">
    <location>
        <begin position="366"/>
        <end position="398"/>
    </location>
</feature>
<dbReference type="AlphaFoldDB" id="A0AAN9VW59"/>
<sequence>MRSSACKYILDKVSKFEKKYAKPIQKSNQTNDDDFLSSKENSSSEHLVNNIKFIESNTISHSEVSKNCKERLNELGPLESKTSNDLDRQTLSKSLKDTSKTSEKDRINVIEKNNATESPHASCRYECDEDLKRTDKMFLSDNNEILLADKLDFNYSFEDVSQTNGFQFLKDNHDSAEHPLKDDLKSGEKKLERNGPKALLTVDNEERGIKKGRLHVNLNLKLDEDTDEVSDISSKGIASLSLESSISSKNVPIRVFAFEDLIGAEDLKSVSEELKGNCEENSQLNAQTAIVDDNSVRANMLITNNLQCNSKSDESHETSRNSSEERLKELIANVDESSIEEDIEESIVSSNSDKNNYVSKQIHSSSESKTKVKENAFKSELGERNGKNMFRRDQCNDNHSYDESIPDFMVDDHRHITLQKNKSDINHEENSGNQSIKYKPRESSVMKNHSAQDLKASSDKPNRPRKKDSKYSEKSHKRKKYLENEWKLMRKSNNVLQSTARNAYTQTENFLAEAYDFEKRMETIMKTSLTSMAQVNSLTLEANNVHSEHTHTASAPSPLEHGFNCALKQQVELTKHFICAEYNMYAVCMAAIKEMSSSYKPATLHYNTKMMSGLSSKKATQ</sequence>
<feature type="region of interest" description="Disordered" evidence="1">
    <location>
        <begin position="307"/>
        <end position="326"/>
    </location>
</feature>
<feature type="region of interest" description="Disordered" evidence="1">
    <location>
        <begin position="20"/>
        <end position="41"/>
    </location>
</feature>
<feature type="compositionally biased region" description="Basic and acidic residues" evidence="1">
    <location>
        <begin position="311"/>
        <end position="326"/>
    </location>
</feature>
<organism evidence="2 3">
    <name type="scientific">Gryllus longicercus</name>
    <dbReference type="NCBI Taxonomy" id="2509291"/>
    <lineage>
        <taxon>Eukaryota</taxon>
        <taxon>Metazoa</taxon>
        <taxon>Ecdysozoa</taxon>
        <taxon>Arthropoda</taxon>
        <taxon>Hexapoda</taxon>
        <taxon>Insecta</taxon>
        <taxon>Pterygota</taxon>
        <taxon>Neoptera</taxon>
        <taxon>Polyneoptera</taxon>
        <taxon>Orthoptera</taxon>
        <taxon>Ensifera</taxon>
        <taxon>Gryllidea</taxon>
        <taxon>Grylloidea</taxon>
        <taxon>Gryllidae</taxon>
        <taxon>Gryllinae</taxon>
        <taxon>Gryllus</taxon>
    </lineage>
</organism>
<proteinExistence type="predicted"/>
<dbReference type="Proteomes" id="UP001378592">
    <property type="component" value="Unassembled WGS sequence"/>
</dbReference>
<keyword evidence="3" id="KW-1185">Reference proteome</keyword>